<name>W7A1E4_9APIC</name>
<feature type="compositionally biased region" description="Basic and acidic residues" evidence="1">
    <location>
        <begin position="358"/>
        <end position="394"/>
    </location>
</feature>
<proteinExistence type="predicted"/>
<feature type="compositionally biased region" description="Basic residues" evidence="1">
    <location>
        <begin position="418"/>
        <end position="427"/>
    </location>
</feature>
<dbReference type="GeneID" id="20039723"/>
<evidence type="ECO:0000256" key="1">
    <source>
        <dbReference type="SAM" id="MobiDB-lite"/>
    </source>
</evidence>
<evidence type="ECO:0000313" key="3">
    <source>
        <dbReference type="Proteomes" id="UP000030640"/>
    </source>
</evidence>
<keyword evidence="3" id="KW-1185">Reference proteome</keyword>
<dbReference type="VEuPathDB" id="PlasmoDB:C922_04449"/>
<dbReference type="Proteomes" id="UP000030640">
    <property type="component" value="Unassembled WGS sequence"/>
</dbReference>
<accession>W7A1E4</accession>
<sequence length="528" mass="58668">MYKIRLRDDAQTWEHAPLHTRGGQCTEGFHRYCLGEYGGTTGAVQGFLGEWSRDLTEITRQLDWDQLGKESSPLIRRIKGERIDETAWKGLLTCVMSNALKLERIEVRTNQGKEEIWSKNNWTSMLKNSTGRDWGKTDVGQKMLMALTCLITVLVGTPRPQETEAKIERSPCSPVWEKVALKLGGHSQPSEPKEIKNIEEFMEGINYGDLREEDQKRRLGFVLSIYHGINKCCQSETPYELNGIIRQNGWDLKKIGQCHLDGQELKCDGTGAQGGGQGLNIWTKGGKTLVEGLPRKKPAKLQLVEPETGEHLRVGNPTTEVSQREKNFVTETAKRMSEAHSLASSSPVFLRGEASGEQLRDETLDRRQPTTSLPKEKKLNTSPADREPLSKETLPDQVGVKKGNSQTGPDPPGSQGLHKGKRPHGHSKPNPPSMTTLQSTTDRSDLNEGSAAVDAVTAEDQYNQFPTEPNISIQGLMGGVVGGILALAINPRLRRKSARSSGIEEQETFIHLSLLFTRIEPKVQPRSE</sequence>
<gene>
    <name evidence="2" type="ORF">C922_04449</name>
</gene>
<protein>
    <submittedName>
        <fullName evidence="2">Uncharacterized protein</fullName>
    </submittedName>
</protein>
<dbReference type="EMBL" id="KI965482">
    <property type="protein sequence ID" value="EUD65163.1"/>
    <property type="molecule type" value="Genomic_DNA"/>
</dbReference>
<organism evidence="2 3">
    <name type="scientific">Plasmodium inui San Antonio 1</name>
    <dbReference type="NCBI Taxonomy" id="1237626"/>
    <lineage>
        <taxon>Eukaryota</taxon>
        <taxon>Sar</taxon>
        <taxon>Alveolata</taxon>
        <taxon>Apicomplexa</taxon>
        <taxon>Aconoidasida</taxon>
        <taxon>Haemosporida</taxon>
        <taxon>Plasmodiidae</taxon>
        <taxon>Plasmodium</taxon>
        <taxon>Plasmodium (Plasmodium)</taxon>
    </lineage>
</organism>
<feature type="region of interest" description="Disordered" evidence="1">
    <location>
        <begin position="304"/>
        <end position="449"/>
    </location>
</feature>
<evidence type="ECO:0000313" key="2">
    <source>
        <dbReference type="EMBL" id="EUD65163.1"/>
    </source>
</evidence>
<feature type="compositionally biased region" description="Basic and acidic residues" evidence="1">
    <location>
        <begin position="322"/>
        <end position="338"/>
    </location>
</feature>
<dbReference type="AlphaFoldDB" id="W7A1E4"/>
<reference evidence="2 3" key="1">
    <citation type="submission" date="2013-02" db="EMBL/GenBank/DDBJ databases">
        <title>The Genome Sequence of Plasmodium inui San Antonio 1.</title>
        <authorList>
            <consortium name="The Broad Institute Genome Sequencing Platform"/>
            <consortium name="The Broad Institute Genome Sequencing Center for Infectious Disease"/>
            <person name="Neafsey D."/>
            <person name="Cheeseman I."/>
            <person name="Volkman S."/>
            <person name="Adams J."/>
            <person name="Walker B."/>
            <person name="Young S.K."/>
            <person name="Zeng Q."/>
            <person name="Gargeya S."/>
            <person name="Fitzgerald M."/>
            <person name="Haas B."/>
            <person name="Abouelleil A."/>
            <person name="Alvarado L."/>
            <person name="Arachchi H.M."/>
            <person name="Berlin A.M."/>
            <person name="Chapman S.B."/>
            <person name="Dewar J."/>
            <person name="Goldberg J."/>
            <person name="Griggs A."/>
            <person name="Gujja S."/>
            <person name="Hansen M."/>
            <person name="Howarth C."/>
            <person name="Imamovic A."/>
            <person name="Larimer J."/>
            <person name="McCowan C."/>
            <person name="Murphy C."/>
            <person name="Neiman D."/>
            <person name="Pearson M."/>
            <person name="Priest M."/>
            <person name="Roberts A."/>
            <person name="Saif S."/>
            <person name="Shea T."/>
            <person name="Sisk P."/>
            <person name="Sykes S."/>
            <person name="Wortman J."/>
            <person name="Nusbaum C."/>
            <person name="Birren B."/>
        </authorList>
    </citation>
    <scope>NUCLEOTIDE SEQUENCE [LARGE SCALE GENOMIC DNA]</scope>
    <source>
        <strain evidence="2 3">San Antonio 1</strain>
    </source>
</reference>
<dbReference type="RefSeq" id="XP_008818254.1">
    <property type="nucleotide sequence ID" value="XM_008820032.1"/>
</dbReference>